<dbReference type="Pfam" id="PF13443">
    <property type="entry name" value="HTH_26"/>
    <property type="match status" value="1"/>
</dbReference>
<dbReference type="SUPFAM" id="SSF47413">
    <property type="entry name" value="lambda repressor-like DNA-binding domains"/>
    <property type="match status" value="1"/>
</dbReference>
<dbReference type="InterPro" id="IPR010982">
    <property type="entry name" value="Lambda_DNA-bd_dom_sf"/>
</dbReference>
<dbReference type="Gene3D" id="1.10.260.40">
    <property type="entry name" value="lambda repressor-like DNA-binding domains"/>
    <property type="match status" value="1"/>
</dbReference>
<dbReference type="EMBL" id="JAGFNZ010000003">
    <property type="protein sequence ID" value="MBW7573163.1"/>
    <property type="molecule type" value="Genomic_DNA"/>
</dbReference>
<gene>
    <name evidence="2" type="ORF">J5W02_10100</name>
</gene>
<sequence>MPIKFDKLFVVMKEKGLSTYRIRKENIMGQATLQSLRSNEPVSTETIAILCEILDCQPGDIMEYVKDDSSRPRAPKAEKK</sequence>
<evidence type="ECO:0000313" key="2">
    <source>
        <dbReference type="EMBL" id="MBW7573163.1"/>
    </source>
</evidence>
<dbReference type="InterPro" id="IPR001387">
    <property type="entry name" value="Cro/C1-type_HTH"/>
</dbReference>
<comment type="caution">
    <text evidence="2">The sequence shown here is derived from an EMBL/GenBank/DDBJ whole genome shotgun (WGS) entry which is preliminary data.</text>
</comment>
<feature type="domain" description="HTH cro/C1-type" evidence="1">
    <location>
        <begin position="7"/>
        <end position="67"/>
    </location>
</feature>
<dbReference type="RefSeq" id="WP_219965556.1">
    <property type="nucleotide sequence ID" value="NZ_JAGFNZ010000003.1"/>
</dbReference>
<reference evidence="2 3" key="1">
    <citation type="submission" date="2021-03" db="EMBL/GenBank/DDBJ databases">
        <title>Caproiciproducens sp. nov. isolated from feces of cow.</title>
        <authorList>
            <person name="Choi J.-Y."/>
        </authorList>
    </citation>
    <scope>NUCLEOTIDE SEQUENCE [LARGE SCALE GENOMIC DNA]</scope>
    <source>
        <strain evidence="2 3">AGMB10547</strain>
    </source>
</reference>
<evidence type="ECO:0000259" key="1">
    <source>
        <dbReference type="Pfam" id="PF13443"/>
    </source>
</evidence>
<evidence type="ECO:0000313" key="3">
    <source>
        <dbReference type="Proteomes" id="UP000719942"/>
    </source>
</evidence>
<protein>
    <submittedName>
        <fullName evidence="2">Helix-turn-helix transcriptional regulator</fullName>
    </submittedName>
</protein>
<dbReference type="Proteomes" id="UP000719942">
    <property type="component" value="Unassembled WGS sequence"/>
</dbReference>
<proteinExistence type="predicted"/>
<accession>A0ABS7DPC7</accession>
<name>A0ABS7DPC7_9FIRM</name>
<organism evidence="2 3">
    <name type="scientific">Caproiciproducens faecalis</name>
    <dbReference type="NCBI Taxonomy" id="2820301"/>
    <lineage>
        <taxon>Bacteria</taxon>
        <taxon>Bacillati</taxon>
        <taxon>Bacillota</taxon>
        <taxon>Clostridia</taxon>
        <taxon>Eubacteriales</taxon>
        <taxon>Acutalibacteraceae</taxon>
        <taxon>Caproiciproducens</taxon>
    </lineage>
</organism>
<keyword evidence="3" id="KW-1185">Reference proteome</keyword>